<proteinExistence type="predicted"/>
<keyword evidence="3" id="KW-1185">Reference proteome</keyword>
<evidence type="ECO:0000256" key="1">
    <source>
        <dbReference type="SAM" id="MobiDB-lite"/>
    </source>
</evidence>
<name>A0A8H3FA97_9LECA</name>
<dbReference type="EMBL" id="CAJPDS010000023">
    <property type="protein sequence ID" value="CAF9918977.1"/>
    <property type="molecule type" value="Genomic_DNA"/>
</dbReference>
<organism evidence="2 3">
    <name type="scientific">Heterodermia speciosa</name>
    <dbReference type="NCBI Taxonomy" id="116794"/>
    <lineage>
        <taxon>Eukaryota</taxon>
        <taxon>Fungi</taxon>
        <taxon>Dikarya</taxon>
        <taxon>Ascomycota</taxon>
        <taxon>Pezizomycotina</taxon>
        <taxon>Lecanoromycetes</taxon>
        <taxon>OSLEUM clade</taxon>
        <taxon>Lecanoromycetidae</taxon>
        <taxon>Caliciales</taxon>
        <taxon>Physciaceae</taxon>
        <taxon>Heterodermia</taxon>
    </lineage>
</organism>
<feature type="region of interest" description="Disordered" evidence="1">
    <location>
        <begin position="1"/>
        <end position="265"/>
    </location>
</feature>
<dbReference type="AlphaFoldDB" id="A0A8H3FA97"/>
<evidence type="ECO:0000313" key="3">
    <source>
        <dbReference type="Proteomes" id="UP000664521"/>
    </source>
</evidence>
<comment type="caution">
    <text evidence="2">The sequence shown here is derived from an EMBL/GenBank/DDBJ whole genome shotgun (WGS) entry which is preliminary data.</text>
</comment>
<dbReference type="OrthoDB" id="3557758at2759"/>
<dbReference type="Proteomes" id="UP000664521">
    <property type="component" value="Unassembled WGS sequence"/>
</dbReference>
<feature type="compositionally biased region" description="Basic and acidic residues" evidence="1">
    <location>
        <begin position="187"/>
        <end position="199"/>
    </location>
</feature>
<feature type="compositionally biased region" description="Low complexity" evidence="1">
    <location>
        <begin position="247"/>
        <end position="265"/>
    </location>
</feature>
<feature type="compositionally biased region" description="Basic and acidic residues" evidence="1">
    <location>
        <begin position="437"/>
        <end position="448"/>
    </location>
</feature>
<feature type="compositionally biased region" description="Pro residues" evidence="1">
    <location>
        <begin position="225"/>
        <end position="235"/>
    </location>
</feature>
<feature type="region of interest" description="Disordered" evidence="1">
    <location>
        <begin position="610"/>
        <end position="652"/>
    </location>
</feature>
<reference evidence="2" key="1">
    <citation type="submission" date="2021-03" db="EMBL/GenBank/DDBJ databases">
        <authorList>
            <person name="Tagirdzhanova G."/>
        </authorList>
    </citation>
    <scope>NUCLEOTIDE SEQUENCE</scope>
</reference>
<protein>
    <submittedName>
        <fullName evidence="2">Uncharacterized protein</fullName>
    </submittedName>
</protein>
<evidence type="ECO:0000313" key="2">
    <source>
        <dbReference type="EMBL" id="CAF9918977.1"/>
    </source>
</evidence>
<feature type="region of interest" description="Disordered" evidence="1">
    <location>
        <begin position="367"/>
        <end position="456"/>
    </location>
</feature>
<feature type="compositionally biased region" description="Basic and acidic residues" evidence="1">
    <location>
        <begin position="371"/>
        <end position="380"/>
    </location>
</feature>
<gene>
    <name evidence="2" type="ORF">HETSPECPRED_003910</name>
</gene>
<feature type="compositionally biased region" description="Polar residues" evidence="1">
    <location>
        <begin position="200"/>
        <end position="219"/>
    </location>
</feature>
<feature type="compositionally biased region" description="Basic and acidic residues" evidence="1">
    <location>
        <begin position="625"/>
        <end position="634"/>
    </location>
</feature>
<accession>A0A8H3FA97</accession>
<sequence length="652" mass="71265">MDGSESSHQPEDNDGHFQSPSSSNKSKRQSSFTKPFSGLKRMGSRLVPSSWGKEYEAGDSTTNLLESPPELPGIPSLLNKGNESKESFLTSLNKLADHPRYQSNPAPGLGYKKKEPVTKSGNEPELLMTEPSSKPSGQLPRPVPSTGGSIPRYSNAPILFPSLMAPIRPGDQPPRAPMPRSVTMGNLERRQAAVKEARSIKNTTAAANYMRPTSSSIARRTSAVPSPPSVTPSPKPSAERPLNLKITPRPRLSSSNSSRALRSNATSDLPFRELYGSRAPDENKVQTVARPFLPVDDNTYEAVQRSMIPRATTTTALRNLLQAASTTTSTDEPGRESTAAAPVVAQHSPGLQEFDFNSVKSPQFPVTQNLHPRDGVDNTREAAFYDSPGHTPLNPLGLNPTTFPAAGGPDHSNLRHNALDSPFTTPERVQRKQGQSDIKRGKQRERVGVDGGEPFVTHNRQHNIIGYYDEEGYTAPAKQAESVRSCEGDTIMRGGVGDTETNPGRSIIMRANTVLSAEEEEDDPRNVYTAMPQGFWTGRVSSLNDKFRNEALLSNNSTTHPMMDDTRRMRRVFTELAGFCKTAEAQKSMDEYAFAYWNQQDRQPPVPMVQPTTVPTPAAGGGATQDKEKEGGAKKEKKGMFTKLGWRRKSGM</sequence>